<sequence length="26" mass="2966">MCHWDILLPCLIAMSTMALSISESLW</sequence>
<protein>
    <submittedName>
        <fullName evidence="1">Uncharacterized protein</fullName>
    </submittedName>
</protein>
<name>A0A0E9TRL5_ANGAN</name>
<proteinExistence type="predicted"/>
<reference evidence="1" key="2">
    <citation type="journal article" date="2015" name="Fish Shellfish Immunol.">
        <title>Early steps in the European eel (Anguilla anguilla)-Vibrio vulnificus interaction in the gills: Role of the RtxA13 toxin.</title>
        <authorList>
            <person name="Callol A."/>
            <person name="Pajuelo D."/>
            <person name="Ebbesson L."/>
            <person name="Teles M."/>
            <person name="MacKenzie S."/>
            <person name="Amaro C."/>
        </authorList>
    </citation>
    <scope>NUCLEOTIDE SEQUENCE</scope>
</reference>
<reference evidence="1" key="1">
    <citation type="submission" date="2014-11" db="EMBL/GenBank/DDBJ databases">
        <authorList>
            <person name="Amaro Gonzalez C."/>
        </authorList>
    </citation>
    <scope>NUCLEOTIDE SEQUENCE</scope>
</reference>
<organism evidence="1">
    <name type="scientific">Anguilla anguilla</name>
    <name type="common">European freshwater eel</name>
    <name type="synonym">Muraena anguilla</name>
    <dbReference type="NCBI Taxonomy" id="7936"/>
    <lineage>
        <taxon>Eukaryota</taxon>
        <taxon>Metazoa</taxon>
        <taxon>Chordata</taxon>
        <taxon>Craniata</taxon>
        <taxon>Vertebrata</taxon>
        <taxon>Euteleostomi</taxon>
        <taxon>Actinopterygii</taxon>
        <taxon>Neopterygii</taxon>
        <taxon>Teleostei</taxon>
        <taxon>Anguilliformes</taxon>
        <taxon>Anguillidae</taxon>
        <taxon>Anguilla</taxon>
    </lineage>
</organism>
<dbReference type="AlphaFoldDB" id="A0A0E9TRL5"/>
<evidence type="ECO:0000313" key="1">
    <source>
        <dbReference type="EMBL" id="JAH56216.1"/>
    </source>
</evidence>
<dbReference type="EMBL" id="GBXM01052361">
    <property type="protein sequence ID" value="JAH56216.1"/>
    <property type="molecule type" value="Transcribed_RNA"/>
</dbReference>
<accession>A0A0E9TRL5</accession>